<dbReference type="GO" id="GO:0005634">
    <property type="term" value="C:nucleus"/>
    <property type="evidence" value="ECO:0007669"/>
    <property type="project" value="UniProtKB-SubCell"/>
</dbReference>
<accession>A0AA38X697</accession>
<dbReference type="GO" id="GO:0008270">
    <property type="term" value="F:zinc ion binding"/>
    <property type="evidence" value="ECO:0007669"/>
    <property type="project" value="UniProtKB-KW"/>
</dbReference>
<reference evidence="8" key="1">
    <citation type="submission" date="2022-10" db="EMBL/GenBank/DDBJ databases">
        <title>Culturing micro-colonial fungi from biological soil crusts in the Mojave desert and describing Neophaeococcomyces mojavensis, and introducing the new genera and species Taxawa tesnikishii.</title>
        <authorList>
            <person name="Kurbessoian T."/>
            <person name="Stajich J.E."/>
        </authorList>
    </citation>
    <scope>NUCLEOTIDE SEQUENCE</scope>
    <source>
        <strain evidence="8">TK_41</strain>
    </source>
</reference>
<dbReference type="GO" id="GO:0000785">
    <property type="term" value="C:chromatin"/>
    <property type="evidence" value="ECO:0007669"/>
    <property type="project" value="TreeGrafter"/>
</dbReference>
<dbReference type="Proteomes" id="UP001172673">
    <property type="component" value="Unassembled WGS sequence"/>
</dbReference>
<keyword evidence="2" id="KW-0479">Metal-binding</keyword>
<evidence type="ECO:0000256" key="2">
    <source>
        <dbReference type="ARBA" id="ARBA00022723"/>
    </source>
</evidence>
<keyword evidence="6" id="KW-0539">Nucleus</keyword>
<name>A0AA38X697_9EURO</name>
<evidence type="ECO:0000313" key="8">
    <source>
        <dbReference type="EMBL" id="KAJ9607409.1"/>
    </source>
</evidence>
<comment type="caution">
    <text evidence="8">The sequence shown here is derived from an EMBL/GenBank/DDBJ whole genome shotgun (WGS) entry which is preliminary data.</text>
</comment>
<dbReference type="InterPro" id="IPR051059">
    <property type="entry name" value="VerF-like"/>
</dbReference>
<keyword evidence="9" id="KW-1185">Reference proteome</keyword>
<evidence type="ECO:0000256" key="5">
    <source>
        <dbReference type="ARBA" id="ARBA00022833"/>
    </source>
</evidence>
<dbReference type="EMBL" id="JAPDRK010000012">
    <property type="protein sequence ID" value="KAJ9607409.1"/>
    <property type="molecule type" value="Genomic_DNA"/>
</dbReference>
<evidence type="ECO:0000256" key="3">
    <source>
        <dbReference type="ARBA" id="ARBA00022737"/>
    </source>
</evidence>
<dbReference type="GO" id="GO:0000978">
    <property type="term" value="F:RNA polymerase II cis-regulatory region sequence-specific DNA binding"/>
    <property type="evidence" value="ECO:0007669"/>
    <property type="project" value="InterPro"/>
</dbReference>
<evidence type="ECO:0000256" key="4">
    <source>
        <dbReference type="ARBA" id="ARBA00022771"/>
    </source>
</evidence>
<evidence type="ECO:0008006" key="10">
    <source>
        <dbReference type="Google" id="ProtNLM"/>
    </source>
</evidence>
<gene>
    <name evidence="8" type="ORF">H2200_008482</name>
</gene>
<evidence type="ECO:0000256" key="6">
    <source>
        <dbReference type="ARBA" id="ARBA00023242"/>
    </source>
</evidence>
<proteinExistence type="predicted"/>
<sequence>MEGTADEANIAPGRDFELLQWASPGLVLNSNNSDGSPGPNTSPATKLDFDKAKTDTSAPSDGSKHFLELSHHAEISIDAISECIDVFRRQYLPQLPIFHESSIKQNELPIEIQCSMAALGALHVDKYKSCANQLHERSKRAQDSSGEAKRALQNQVLMIQFAIWSRDARNRRWAIVEQQKAIILGRVETSWGNETASEAPLLHVENYVDRSSTLLAFYAVSTVASSLLSIQSPICSRDIDINLPCEESLWNAQSEHDWRLRIEELSSSSTRNVSFHAAMRALVTRAPTAVWRFEDAPSFSQYIILCSILEIITLAQKSEASCSSMDDWKNRKMDGFNLRNDLVAALERCKGFWLEDPHCIWQTPPRAHSSTEAVLLLQYMLVMLTDFGHTPPSIYHDQWLIGVEAAAELFCNFSKVGFRKNWGTTISRAGRQCAVACAQRLRHWAKMRKSAALDGDMNPRESQILVQVCHAIKRGAKEGLISFGSWTPRHLRHLDTAVTDIWCVILGSHDW</sequence>
<protein>
    <recommendedName>
        <fullName evidence="10">Transcription factor domain-containing protein</fullName>
    </recommendedName>
</protein>
<dbReference type="GO" id="GO:0000981">
    <property type="term" value="F:DNA-binding transcription factor activity, RNA polymerase II-specific"/>
    <property type="evidence" value="ECO:0007669"/>
    <property type="project" value="InterPro"/>
</dbReference>
<comment type="subcellular location">
    <subcellularLocation>
        <location evidence="1">Nucleus</location>
    </subcellularLocation>
</comment>
<dbReference type="PANTHER" id="PTHR40626">
    <property type="entry name" value="MIP31509P"/>
    <property type="match status" value="1"/>
</dbReference>
<feature type="region of interest" description="Disordered" evidence="7">
    <location>
        <begin position="28"/>
        <end position="63"/>
    </location>
</feature>
<dbReference type="CDD" id="cd12148">
    <property type="entry name" value="fungal_TF_MHR"/>
    <property type="match status" value="1"/>
</dbReference>
<dbReference type="AlphaFoldDB" id="A0AA38X697"/>
<dbReference type="PANTHER" id="PTHR40626:SF11">
    <property type="entry name" value="ZINC FINGER PROTEIN YPR022C"/>
    <property type="match status" value="1"/>
</dbReference>
<organism evidence="8 9">
    <name type="scientific">Cladophialophora chaetospira</name>
    <dbReference type="NCBI Taxonomy" id="386627"/>
    <lineage>
        <taxon>Eukaryota</taxon>
        <taxon>Fungi</taxon>
        <taxon>Dikarya</taxon>
        <taxon>Ascomycota</taxon>
        <taxon>Pezizomycotina</taxon>
        <taxon>Eurotiomycetes</taxon>
        <taxon>Chaetothyriomycetidae</taxon>
        <taxon>Chaetothyriales</taxon>
        <taxon>Herpotrichiellaceae</taxon>
        <taxon>Cladophialophora</taxon>
    </lineage>
</organism>
<keyword evidence="4" id="KW-0863">Zinc-finger</keyword>
<evidence type="ECO:0000256" key="7">
    <source>
        <dbReference type="SAM" id="MobiDB-lite"/>
    </source>
</evidence>
<feature type="compositionally biased region" description="Low complexity" evidence="7">
    <location>
        <begin position="29"/>
        <end position="43"/>
    </location>
</feature>
<keyword evidence="3" id="KW-0677">Repeat</keyword>
<keyword evidence="5" id="KW-0862">Zinc</keyword>
<evidence type="ECO:0000313" key="9">
    <source>
        <dbReference type="Proteomes" id="UP001172673"/>
    </source>
</evidence>
<evidence type="ECO:0000256" key="1">
    <source>
        <dbReference type="ARBA" id="ARBA00004123"/>
    </source>
</evidence>